<organism evidence="3 4">
    <name type="scientific">Porphyridium purpureum</name>
    <name type="common">Red alga</name>
    <name type="synonym">Porphyridium cruentum</name>
    <dbReference type="NCBI Taxonomy" id="35688"/>
    <lineage>
        <taxon>Eukaryota</taxon>
        <taxon>Rhodophyta</taxon>
        <taxon>Bangiophyceae</taxon>
        <taxon>Porphyridiales</taxon>
        <taxon>Porphyridiaceae</taxon>
        <taxon>Porphyridium</taxon>
    </lineage>
</organism>
<evidence type="ECO:0000313" key="3">
    <source>
        <dbReference type="EMBL" id="KAA8496527.1"/>
    </source>
</evidence>
<accession>A0A5J4Z1H7</accession>
<dbReference type="InterPro" id="IPR013083">
    <property type="entry name" value="Znf_RING/FYVE/PHD"/>
</dbReference>
<feature type="signal peptide" evidence="2">
    <location>
        <begin position="1"/>
        <end position="17"/>
    </location>
</feature>
<evidence type="ECO:0000313" key="4">
    <source>
        <dbReference type="Proteomes" id="UP000324585"/>
    </source>
</evidence>
<name>A0A5J4Z1H7_PORPP</name>
<sequence>MLWLLLWLSRWFENSRPFRLRRRRQPSGREEAATETESSLSRNTSEVALENLLRRWDRQFEDGVFGMPVSVSEESIRTVPSLTDVFSARSGHNSGVEHGQDGRQAEMEPGPTRDVRDICHKKVWPLSSSTWTDGRALFRLHFLGELAPCTNVLVQTREDNTANESAFVEPGLACTICLEQVALNETICCGAPICTRCVVAIEHVASGLSLAWRSANVRDNLLERSDPEFELGFDERWVLRPCESQIFEDVAPLFVRAQTRRRCPFCRAPLAARKKGFDSDSSKRSRQTDNKPDDSSRFETDQMACCTQEFSIADRRLQRMNASHW</sequence>
<reference evidence="4" key="1">
    <citation type="journal article" date="2019" name="Nat. Commun.">
        <title>Expansion of phycobilisome linker gene families in mesophilic red algae.</title>
        <authorList>
            <person name="Lee J."/>
            <person name="Kim D."/>
            <person name="Bhattacharya D."/>
            <person name="Yoon H.S."/>
        </authorList>
    </citation>
    <scope>NUCLEOTIDE SEQUENCE [LARGE SCALE GENOMIC DNA]</scope>
    <source>
        <strain evidence="4">CCMP 1328</strain>
    </source>
</reference>
<comment type="caution">
    <text evidence="3">The sequence shown here is derived from an EMBL/GenBank/DDBJ whole genome shotgun (WGS) entry which is preliminary data.</text>
</comment>
<gene>
    <name evidence="3" type="ORF">FVE85_0256</name>
</gene>
<proteinExistence type="predicted"/>
<dbReference type="Gene3D" id="3.30.40.10">
    <property type="entry name" value="Zinc/RING finger domain, C3HC4 (zinc finger)"/>
    <property type="match status" value="1"/>
</dbReference>
<dbReference type="EMBL" id="VRMN01000002">
    <property type="protein sequence ID" value="KAA8496527.1"/>
    <property type="molecule type" value="Genomic_DNA"/>
</dbReference>
<evidence type="ECO:0000256" key="1">
    <source>
        <dbReference type="SAM" id="MobiDB-lite"/>
    </source>
</evidence>
<feature type="compositionally biased region" description="Basic and acidic residues" evidence="1">
    <location>
        <begin position="98"/>
        <end position="112"/>
    </location>
</feature>
<feature type="region of interest" description="Disordered" evidence="1">
    <location>
        <begin position="276"/>
        <end position="300"/>
    </location>
</feature>
<keyword evidence="4" id="KW-1185">Reference proteome</keyword>
<feature type="region of interest" description="Disordered" evidence="1">
    <location>
        <begin position="90"/>
        <end position="112"/>
    </location>
</feature>
<evidence type="ECO:0000256" key="2">
    <source>
        <dbReference type="SAM" id="SignalP"/>
    </source>
</evidence>
<keyword evidence="2" id="KW-0732">Signal</keyword>
<dbReference type="Proteomes" id="UP000324585">
    <property type="component" value="Unassembled WGS sequence"/>
</dbReference>
<protein>
    <recommendedName>
        <fullName evidence="5">RING-type domain-containing protein</fullName>
    </recommendedName>
</protein>
<dbReference type="AlphaFoldDB" id="A0A5J4Z1H7"/>
<feature type="chain" id="PRO_5023816274" description="RING-type domain-containing protein" evidence="2">
    <location>
        <begin position="18"/>
        <end position="325"/>
    </location>
</feature>
<evidence type="ECO:0008006" key="5">
    <source>
        <dbReference type="Google" id="ProtNLM"/>
    </source>
</evidence>
<feature type="region of interest" description="Disordered" evidence="1">
    <location>
        <begin position="22"/>
        <end position="43"/>
    </location>
</feature>